<reference evidence="3" key="1">
    <citation type="submission" date="2025-08" db="UniProtKB">
        <authorList>
            <consortium name="RefSeq"/>
        </authorList>
    </citation>
    <scope>IDENTIFICATION</scope>
    <source>
        <strain evidence="3">J_2021</strain>
        <tissue evidence="3">Erythrocytes</tissue>
    </source>
</reference>
<keyword evidence="2" id="KW-1185">Reference proteome</keyword>
<dbReference type="InterPro" id="IPR002347">
    <property type="entry name" value="SDR_fam"/>
</dbReference>
<dbReference type="PANTHER" id="PTHR43313:SF3">
    <property type="entry name" value="17-BETA-HYDROXYSTEROID DEHYDROGENASE TYPE 2"/>
    <property type="match status" value="1"/>
</dbReference>
<dbReference type="Proteomes" id="UP000186698">
    <property type="component" value="Chromosome 4S"/>
</dbReference>
<dbReference type="SUPFAM" id="SSF51735">
    <property type="entry name" value="NAD(P)-binding Rossmann-fold domains"/>
    <property type="match status" value="1"/>
</dbReference>
<dbReference type="RefSeq" id="XP_041447427.1">
    <property type="nucleotide sequence ID" value="XM_041591493.1"/>
</dbReference>
<gene>
    <name evidence="3" type="primary">LOC121403683</name>
</gene>
<accession>A0A8J1N074</accession>
<dbReference type="Pfam" id="PF00106">
    <property type="entry name" value="adh_short"/>
    <property type="match status" value="1"/>
</dbReference>
<dbReference type="CTD" id="121403683"/>
<dbReference type="AlphaFoldDB" id="A0A8J1N074"/>
<dbReference type="PANTHER" id="PTHR43313">
    <property type="entry name" value="SHORT-CHAIN DEHYDROGENASE/REDUCTASE FAMILY 9C"/>
    <property type="match status" value="1"/>
</dbReference>
<evidence type="ECO:0000313" key="3">
    <source>
        <dbReference type="RefSeq" id="XP_041447427.1"/>
    </source>
</evidence>
<dbReference type="GO" id="GO:0047035">
    <property type="term" value="F:testosterone dehydrogenase (NAD+) activity"/>
    <property type="evidence" value="ECO:0000318"/>
    <property type="project" value="GO_Central"/>
</dbReference>
<dbReference type="GO" id="GO:0004303">
    <property type="term" value="F:estradiol 17-beta-dehydrogenase [NAD(P)+] activity"/>
    <property type="evidence" value="ECO:0000318"/>
    <property type="project" value="GO_Central"/>
</dbReference>
<dbReference type="OrthoDB" id="9876299at2759"/>
<dbReference type="GO" id="GO:0008202">
    <property type="term" value="P:steroid metabolic process"/>
    <property type="evidence" value="ECO:0000318"/>
    <property type="project" value="GO_Central"/>
</dbReference>
<comment type="similarity">
    <text evidence="1">Belongs to the short-chain dehydrogenases/reductases (SDR) family.</text>
</comment>
<dbReference type="InterPro" id="IPR036291">
    <property type="entry name" value="NAD(P)-bd_dom_sf"/>
</dbReference>
<organism evidence="2 3">
    <name type="scientific">Xenopus laevis</name>
    <name type="common">African clawed frog</name>
    <dbReference type="NCBI Taxonomy" id="8355"/>
    <lineage>
        <taxon>Eukaryota</taxon>
        <taxon>Metazoa</taxon>
        <taxon>Chordata</taxon>
        <taxon>Craniata</taxon>
        <taxon>Vertebrata</taxon>
        <taxon>Euteleostomi</taxon>
        <taxon>Amphibia</taxon>
        <taxon>Batrachia</taxon>
        <taxon>Anura</taxon>
        <taxon>Pipoidea</taxon>
        <taxon>Pipidae</taxon>
        <taxon>Xenopodinae</taxon>
        <taxon>Xenopus</taxon>
        <taxon>Xenopus</taxon>
    </lineage>
</organism>
<evidence type="ECO:0000256" key="1">
    <source>
        <dbReference type="ARBA" id="ARBA00006484"/>
    </source>
</evidence>
<protein>
    <submittedName>
        <fullName evidence="3">Estradiol 17-beta-dehydrogenase 2-like</fullName>
    </submittedName>
</protein>
<dbReference type="Gene3D" id="3.40.50.720">
    <property type="entry name" value="NAD(P)-binding Rossmann-like Domain"/>
    <property type="match status" value="1"/>
</dbReference>
<proteinExistence type="inferred from homology"/>
<evidence type="ECO:0000313" key="2">
    <source>
        <dbReference type="Proteomes" id="UP000186698"/>
    </source>
</evidence>
<sequence>MTWRGYDGDRIQYFSPSNYVEDISMNASETIANQGSDSGFGHALAKHLDELGVHVFAGELDKKGPGAKELKRVYSSHLCLIQLNITNSEEIREAYKEISSYVQNAGPWGVVHNAGLLGYVADGEIIPFSVYKQCMDVHFIGAVQVTKAFVPLLRIAKGRLVSISSMGQTIDLTLGLHFTAVCSRDIKPDAGTPFILICVLGINITEFLPGAQKASSQLKQEQEQQQGIDSK</sequence>
<name>A0A8J1N074_XENLA</name>
<dbReference type="KEGG" id="xla:121403683"/>
<dbReference type="GeneID" id="121403683"/>